<dbReference type="Proteomes" id="UP000290365">
    <property type="component" value="Chromosome"/>
</dbReference>
<feature type="domain" description="MmyB-like transcription regulator ligand binding" evidence="1">
    <location>
        <begin position="115"/>
        <end position="231"/>
    </location>
</feature>
<organism evidence="2 3">
    <name type="scientific">Ktedonosporobacter rubrisoli</name>
    <dbReference type="NCBI Taxonomy" id="2509675"/>
    <lineage>
        <taxon>Bacteria</taxon>
        <taxon>Bacillati</taxon>
        <taxon>Chloroflexota</taxon>
        <taxon>Ktedonobacteria</taxon>
        <taxon>Ktedonobacterales</taxon>
        <taxon>Ktedonosporobacteraceae</taxon>
        <taxon>Ktedonosporobacter</taxon>
    </lineage>
</organism>
<dbReference type="InterPro" id="IPR041413">
    <property type="entry name" value="MLTR_LBD"/>
</dbReference>
<accession>A0A4P6JK83</accession>
<dbReference type="AlphaFoldDB" id="A0A4P6JK83"/>
<keyword evidence="3" id="KW-1185">Reference proteome</keyword>
<dbReference type="RefSeq" id="WP_129886152.1">
    <property type="nucleotide sequence ID" value="NZ_CP035758.1"/>
</dbReference>
<dbReference type="Gene3D" id="3.30.450.180">
    <property type="match status" value="1"/>
</dbReference>
<evidence type="ECO:0000313" key="2">
    <source>
        <dbReference type="EMBL" id="QBD75554.1"/>
    </source>
</evidence>
<dbReference type="Pfam" id="PF17765">
    <property type="entry name" value="MLTR_LBD"/>
    <property type="match status" value="1"/>
</dbReference>
<dbReference type="PANTHER" id="PTHR35010">
    <property type="entry name" value="BLL4672 PROTEIN-RELATED"/>
    <property type="match status" value="1"/>
</dbReference>
<proteinExistence type="predicted"/>
<gene>
    <name evidence="2" type="ORF">EPA93_05865</name>
</gene>
<dbReference type="KEGG" id="kbs:EPA93_05865"/>
<sequence>MIDSKPGILHTSEVLYDVLNEIEILRIRRQKEVKEQAHPHLKRFTQQELNDEACPTYKNLLIGRSHRVPGRTTIVQIAQYLECSAAERNDLLLAARYLPESLELKGSQLKQALEQAQNLMETLPYPALILTHALKVEAVNDIFRQVFAFPPLHAIPRQHRHLLSFFFHPDLSIRASSTFNEQEVKAWQTHALQGIQLFKQSNVLYQFEPWYKELVEQLCAVADFRTYWERDSEVLDKKALMSKSFLSRHAMTGELLPIQLRRVHISVGSYRYPNIAAFLPLDEAARTFFVSLGSAERPASSSLEAY</sequence>
<name>A0A4P6JK83_KTERU</name>
<reference evidence="2 3" key="1">
    <citation type="submission" date="2019-01" db="EMBL/GenBank/DDBJ databases">
        <title>Ktedonosporobacter rubrisoli SCAWS-G2.</title>
        <authorList>
            <person name="Huang Y."/>
            <person name="Yan B."/>
        </authorList>
    </citation>
    <scope>NUCLEOTIDE SEQUENCE [LARGE SCALE GENOMIC DNA]</scope>
    <source>
        <strain evidence="2 3">SCAWS-G2</strain>
    </source>
</reference>
<dbReference type="EMBL" id="CP035758">
    <property type="protein sequence ID" value="QBD75554.1"/>
    <property type="molecule type" value="Genomic_DNA"/>
</dbReference>
<evidence type="ECO:0000259" key="1">
    <source>
        <dbReference type="Pfam" id="PF17765"/>
    </source>
</evidence>
<dbReference type="OrthoDB" id="144184at2"/>
<protein>
    <recommendedName>
        <fullName evidence="1">MmyB-like transcription regulator ligand binding domain-containing protein</fullName>
    </recommendedName>
</protein>
<evidence type="ECO:0000313" key="3">
    <source>
        <dbReference type="Proteomes" id="UP000290365"/>
    </source>
</evidence>